<evidence type="ECO:0000313" key="2">
    <source>
        <dbReference type="EMBL" id="KAK4458144.1"/>
    </source>
</evidence>
<comment type="caution">
    <text evidence="2">The sequence shown here is derived from an EMBL/GenBank/DDBJ whole genome shotgun (WGS) entry which is preliminary data.</text>
</comment>
<evidence type="ECO:0000313" key="3">
    <source>
        <dbReference type="Proteomes" id="UP001321749"/>
    </source>
</evidence>
<dbReference type="EMBL" id="MU865081">
    <property type="protein sequence ID" value="KAK4458144.1"/>
    <property type="molecule type" value="Genomic_DNA"/>
</dbReference>
<gene>
    <name evidence="2" type="ORF">QBC42DRAFT_300553</name>
</gene>
<organism evidence="2 3">
    <name type="scientific">Cladorrhinum samala</name>
    <dbReference type="NCBI Taxonomy" id="585594"/>
    <lineage>
        <taxon>Eukaryota</taxon>
        <taxon>Fungi</taxon>
        <taxon>Dikarya</taxon>
        <taxon>Ascomycota</taxon>
        <taxon>Pezizomycotina</taxon>
        <taxon>Sordariomycetes</taxon>
        <taxon>Sordariomycetidae</taxon>
        <taxon>Sordariales</taxon>
        <taxon>Podosporaceae</taxon>
        <taxon>Cladorrhinum</taxon>
    </lineage>
</organism>
<feature type="signal peptide" evidence="1">
    <location>
        <begin position="1"/>
        <end position="18"/>
    </location>
</feature>
<reference evidence="2" key="1">
    <citation type="journal article" date="2023" name="Mol. Phylogenet. Evol.">
        <title>Genome-scale phylogeny and comparative genomics of the fungal order Sordariales.</title>
        <authorList>
            <person name="Hensen N."/>
            <person name="Bonometti L."/>
            <person name="Westerberg I."/>
            <person name="Brannstrom I.O."/>
            <person name="Guillou S."/>
            <person name="Cros-Aarteil S."/>
            <person name="Calhoun S."/>
            <person name="Haridas S."/>
            <person name="Kuo A."/>
            <person name="Mondo S."/>
            <person name="Pangilinan J."/>
            <person name="Riley R."/>
            <person name="LaButti K."/>
            <person name="Andreopoulos B."/>
            <person name="Lipzen A."/>
            <person name="Chen C."/>
            <person name="Yan M."/>
            <person name="Daum C."/>
            <person name="Ng V."/>
            <person name="Clum A."/>
            <person name="Steindorff A."/>
            <person name="Ohm R.A."/>
            <person name="Martin F."/>
            <person name="Silar P."/>
            <person name="Natvig D.O."/>
            <person name="Lalanne C."/>
            <person name="Gautier V."/>
            <person name="Ament-Velasquez S.L."/>
            <person name="Kruys A."/>
            <person name="Hutchinson M.I."/>
            <person name="Powell A.J."/>
            <person name="Barry K."/>
            <person name="Miller A.N."/>
            <person name="Grigoriev I.V."/>
            <person name="Debuchy R."/>
            <person name="Gladieux P."/>
            <person name="Hiltunen Thoren M."/>
            <person name="Johannesson H."/>
        </authorList>
    </citation>
    <scope>NUCLEOTIDE SEQUENCE</scope>
    <source>
        <strain evidence="2">PSN324</strain>
    </source>
</reference>
<dbReference type="AlphaFoldDB" id="A0AAV9HD42"/>
<reference evidence="2" key="2">
    <citation type="submission" date="2023-06" db="EMBL/GenBank/DDBJ databases">
        <authorList>
            <consortium name="Lawrence Berkeley National Laboratory"/>
            <person name="Mondo S.J."/>
            <person name="Hensen N."/>
            <person name="Bonometti L."/>
            <person name="Westerberg I."/>
            <person name="Brannstrom I.O."/>
            <person name="Guillou S."/>
            <person name="Cros-Aarteil S."/>
            <person name="Calhoun S."/>
            <person name="Haridas S."/>
            <person name="Kuo A."/>
            <person name="Pangilinan J."/>
            <person name="Riley R."/>
            <person name="Labutti K."/>
            <person name="Andreopoulos B."/>
            <person name="Lipzen A."/>
            <person name="Chen C."/>
            <person name="Yanf M."/>
            <person name="Daum C."/>
            <person name="Ng V."/>
            <person name="Clum A."/>
            <person name="Steindorff A."/>
            <person name="Ohm R."/>
            <person name="Martin F."/>
            <person name="Silar P."/>
            <person name="Natvig D."/>
            <person name="Lalanne C."/>
            <person name="Gautier V."/>
            <person name="Ament-Velasquez S.L."/>
            <person name="Kruys A."/>
            <person name="Hutchinson M.I."/>
            <person name="Powell A.J."/>
            <person name="Barry K."/>
            <person name="Miller A.N."/>
            <person name="Grigoriev I.V."/>
            <person name="Debuchy R."/>
            <person name="Gladieux P."/>
            <person name="Thoren M.H."/>
            <person name="Johannesson H."/>
        </authorList>
    </citation>
    <scope>NUCLEOTIDE SEQUENCE</scope>
    <source>
        <strain evidence="2">PSN324</strain>
    </source>
</reference>
<sequence>MKLFQALIGSLLVALTAGQVTCTNDNCINRIINLGTQLGRAYCFTYLAPAVSGAVETVTSRQTVTALTTRTTTATPAVTSTIRTSVTTTEVVLGPRQIIATGISNSVLAACTQNAVRVTSACICYLDRPRVALPGV</sequence>
<proteinExistence type="predicted"/>
<protein>
    <submittedName>
        <fullName evidence="2">Uncharacterized protein</fullName>
    </submittedName>
</protein>
<evidence type="ECO:0000256" key="1">
    <source>
        <dbReference type="SAM" id="SignalP"/>
    </source>
</evidence>
<keyword evidence="3" id="KW-1185">Reference proteome</keyword>
<feature type="chain" id="PRO_5044001356" evidence="1">
    <location>
        <begin position="19"/>
        <end position="136"/>
    </location>
</feature>
<accession>A0AAV9HD42</accession>
<dbReference type="Proteomes" id="UP001321749">
    <property type="component" value="Unassembled WGS sequence"/>
</dbReference>
<name>A0AAV9HD42_9PEZI</name>
<keyword evidence="1" id="KW-0732">Signal</keyword>